<evidence type="ECO:0000313" key="2">
    <source>
        <dbReference type="Proteomes" id="UP000219563"/>
    </source>
</evidence>
<gene>
    <name evidence="1" type="ORF">SAMN02910411_1446</name>
</gene>
<dbReference type="RefSeq" id="WP_097075984.1">
    <property type="nucleotide sequence ID" value="NZ_OBMR01000004.1"/>
</dbReference>
<evidence type="ECO:0000313" key="1">
    <source>
        <dbReference type="EMBL" id="SOB98409.1"/>
    </source>
</evidence>
<organism evidence="1 2">
    <name type="scientific">Pseudobutyrivibrio ruminis DSM 9787</name>
    <dbReference type="NCBI Taxonomy" id="1123011"/>
    <lineage>
        <taxon>Bacteria</taxon>
        <taxon>Bacillati</taxon>
        <taxon>Bacillota</taxon>
        <taxon>Clostridia</taxon>
        <taxon>Lachnospirales</taxon>
        <taxon>Lachnospiraceae</taxon>
        <taxon>Pseudobutyrivibrio</taxon>
    </lineage>
</organism>
<dbReference type="Proteomes" id="UP000219563">
    <property type="component" value="Unassembled WGS sequence"/>
</dbReference>
<reference evidence="1 2" key="1">
    <citation type="submission" date="2017-08" db="EMBL/GenBank/DDBJ databases">
        <authorList>
            <person name="de Groot N.N."/>
        </authorList>
    </citation>
    <scope>NUCLEOTIDE SEQUENCE [LARGE SCALE GENOMIC DNA]</scope>
    <source>
        <strain evidence="1 2">DSM 9787</strain>
    </source>
</reference>
<accession>A0A285RVH7</accession>
<proteinExistence type="predicted"/>
<sequence length="139" mass="16206">MNIVTARHIRILPLNKADFRSYEDARKFIENGFHKEGELKPGCMNVSMDYFYNNTLILFQYAGKIIGSGLLKYTISTDEPYRRGIFFFEKDTVNVFDEKITGSVFRDTVKEFKRFNSVAQIIDIKYVGPINRLISERIS</sequence>
<dbReference type="AlphaFoldDB" id="A0A285RVH7"/>
<dbReference type="EMBL" id="OBMR01000004">
    <property type="protein sequence ID" value="SOB98409.1"/>
    <property type="molecule type" value="Genomic_DNA"/>
</dbReference>
<name>A0A285RVH7_9FIRM</name>
<protein>
    <submittedName>
        <fullName evidence="1">Uncharacterized protein</fullName>
    </submittedName>
</protein>